<comment type="caution">
    <text evidence="6">The sequence shown here is derived from an EMBL/GenBank/DDBJ whole genome shotgun (WGS) entry which is preliminary data.</text>
</comment>
<dbReference type="InterPro" id="IPR036477">
    <property type="entry name" value="Formyl_transf_N_sf"/>
</dbReference>
<feature type="binding site" evidence="4">
    <location>
        <position position="115"/>
    </location>
    <ligand>
        <name>(6R)-10-formyltetrahydrofolate</name>
        <dbReference type="ChEBI" id="CHEBI:195366"/>
    </ligand>
</feature>
<dbReference type="EC" id="2.1.2.2" evidence="4"/>
<evidence type="ECO:0000256" key="2">
    <source>
        <dbReference type="ARBA" id="ARBA00022679"/>
    </source>
</evidence>
<feature type="binding site" evidence="4">
    <location>
        <position position="76"/>
    </location>
    <ligand>
        <name>(6R)-10-formyltetrahydrofolate</name>
        <dbReference type="ChEBI" id="CHEBI:195366"/>
    </ligand>
</feature>
<feature type="binding site" evidence="4">
    <location>
        <begin position="98"/>
        <end position="101"/>
    </location>
    <ligand>
        <name>(6R)-10-formyltetrahydrofolate</name>
        <dbReference type="ChEBI" id="CHEBI:195366"/>
    </ligand>
</feature>
<evidence type="ECO:0000313" key="6">
    <source>
        <dbReference type="EMBL" id="TPR45062.1"/>
    </source>
</evidence>
<sequence length="199" mass="22222">MNKQLNSFNQNKELNAAVFASGNGTNFEAIMKAKLPINIGVLVCDHPNAYVIKRAEKYHVPVFISEVKKGISKKEREQNILRCLKANDISTIFLAGYMRIVGSTLLNAFPKRILNIHPALLPNFPGKQGILDAYNANVDVTGVTIHYVNAGVDTGKIIAQAKVKRYPKDSLEDLENRIHHVEHQLYPNTIHELINKGVL</sequence>
<gene>
    <name evidence="4" type="primary">purN</name>
    <name evidence="6" type="ORF">DY130_02400</name>
</gene>
<feature type="domain" description="Formyl transferase N-terminal" evidence="5">
    <location>
        <begin position="15"/>
        <end position="190"/>
    </location>
</feature>
<dbReference type="Gene3D" id="3.40.50.170">
    <property type="entry name" value="Formyl transferase, N-terminal domain"/>
    <property type="match status" value="1"/>
</dbReference>
<name>A0A9Q8MU12_9LACO</name>
<dbReference type="HAMAP" id="MF_01930">
    <property type="entry name" value="PurN"/>
    <property type="match status" value="1"/>
</dbReference>
<reference evidence="6" key="1">
    <citation type="submission" date="2018-08" db="EMBL/GenBank/DDBJ databases">
        <title>Comparative genomics of wild bee and flower associated Lactobacillus reveals potential adaptation to the bee host.</title>
        <authorList>
            <person name="Vuong H.Q."/>
            <person name="Mcfrederick Q.S."/>
        </authorList>
    </citation>
    <scope>NUCLEOTIDE SEQUENCE</scope>
    <source>
        <strain evidence="6">HV_63</strain>
    </source>
</reference>
<organism evidence="6 7">
    <name type="scientific">Apilactobacillus micheneri</name>
    <dbReference type="NCBI Taxonomy" id="1899430"/>
    <lineage>
        <taxon>Bacteria</taxon>
        <taxon>Bacillati</taxon>
        <taxon>Bacillota</taxon>
        <taxon>Bacilli</taxon>
        <taxon>Lactobacillales</taxon>
        <taxon>Lactobacillaceae</taxon>
        <taxon>Apilactobacillus</taxon>
    </lineage>
</organism>
<dbReference type="AlphaFoldDB" id="A0A9Q8MU12"/>
<dbReference type="Pfam" id="PF00551">
    <property type="entry name" value="Formyl_trans_N"/>
    <property type="match status" value="1"/>
</dbReference>
<comment type="catalytic activity">
    <reaction evidence="4">
        <text>N(1)-(5-phospho-beta-D-ribosyl)glycinamide + (6R)-10-formyltetrahydrofolate = N(2)-formyl-N(1)-(5-phospho-beta-D-ribosyl)glycinamide + (6S)-5,6,7,8-tetrahydrofolate + H(+)</text>
        <dbReference type="Rhea" id="RHEA:15053"/>
        <dbReference type="ChEBI" id="CHEBI:15378"/>
        <dbReference type="ChEBI" id="CHEBI:57453"/>
        <dbReference type="ChEBI" id="CHEBI:143788"/>
        <dbReference type="ChEBI" id="CHEBI:147286"/>
        <dbReference type="ChEBI" id="CHEBI:195366"/>
        <dbReference type="EC" id="2.1.2.2"/>
    </reaction>
</comment>
<protein>
    <recommendedName>
        <fullName evidence="4">Phosphoribosylglycinamide formyltransferase</fullName>
        <ecNumber evidence="4">2.1.2.2</ecNumber>
    </recommendedName>
    <alternativeName>
        <fullName evidence="4">5'-phosphoribosylglycinamide transformylase</fullName>
    </alternativeName>
    <alternativeName>
        <fullName evidence="4">GAR transformylase</fullName>
        <shortName evidence="4">GART</shortName>
    </alternativeName>
</protein>
<dbReference type="RefSeq" id="WP_140924024.1">
    <property type="nucleotide sequence ID" value="NZ_QUBF01000002.1"/>
</dbReference>
<keyword evidence="3 4" id="KW-0658">Purine biosynthesis</keyword>
<dbReference type="GeneID" id="58108028"/>
<accession>A0A9Q8MU12</accession>
<dbReference type="EMBL" id="QUBG01000002">
    <property type="protein sequence ID" value="TPR45062.1"/>
    <property type="molecule type" value="Genomic_DNA"/>
</dbReference>
<evidence type="ECO:0000256" key="4">
    <source>
        <dbReference type="HAMAP-Rule" id="MF_01930"/>
    </source>
</evidence>
<feature type="site" description="Raises pKa of active site His" evidence="4">
    <location>
        <position position="153"/>
    </location>
</feature>
<evidence type="ECO:0000256" key="1">
    <source>
        <dbReference type="ARBA" id="ARBA00005054"/>
    </source>
</evidence>
<evidence type="ECO:0000259" key="5">
    <source>
        <dbReference type="Pfam" id="PF00551"/>
    </source>
</evidence>
<keyword evidence="2 4" id="KW-0808">Transferase</keyword>
<dbReference type="Proteomes" id="UP000784700">
    <property type="component" value="Unassembled WGS sequence"/>
</dbReference>
<feature type="binding site" evidence="4">
    <location>
        <begin position="24"/>
        <end position="26"/>
    </location>
    <ligand>
        <name>N(1)-(5-phospho-beta-D-ribosyl)glycinamide</name>
        <dbReference type="ChEBI" id="CHEBI:143788"/>
    </ligand>
</feature>
<dbReference type="NCBIfam" id="TIGR00639">
    <property type="entry name" value="PurN"/>
    <property type="match status" value="1"/>
</dbReference>
<comment type="similarity">
    <text evidence="4">Belongs to the GART family.</text>
</comment>
<dbReference type="InterPro" id="IPR004607">
    <property type="entry name" value="GART"/>
</dbReference>
<evidence type="ECO:0000256" key="3">
    <source>
        <dbReference type="ARBA" id="ARBA00022755"/>
    </source>
</evidence>
<evidence type="ECO:0000313" key="7">
    <source>
        <dbReference type="Proteomes" id="UP000784700"/>
    </source>
</evidence>
<dbReference type="PANTHER" id="PTHR43369">
    <property type="entry name" value="PHOSPHORIBOSYLGLYCINAMIDE FORMYLTRANSFERASE"/>
    <property type="match status" value="1"/>
</dbReference>
<proteinExistence type="inferred from homology"/>
<comment type="pathway">
    <text evidence="1 4">Purine metabolism; IMP biosynthesis via de novo pathway; N(2)-formyl-N(1)-(5-phospho-D-ribosyl)glycinamide from N(1)-(5-phospho-D-ribosyl)glycinamide (10-formyl THF route): step 1/1.</text>
</comment>
<dbReference type="CDD" id="cd08645">
    <property type="entry name" value="FMT_core_GART"/>
    <property type="match status" value="1"/>
</dbReference>
<dbReference type="GO" id="GO:0004644">
    <property type="term" value="F:phosphoribosylglycinamide formyltransferase activity"/>
    <property type="evidence" value="ECO:0007669"/>
    <property type="project" value="UniProtKB-UniRule"/>
</dbReference>
<comment type="function">
    <text evidence="4">Catalyzes the transfer of a formyl group from 10-formyltetrahydrofolate to 5-phospho-ribosyl-glycinamide (GAR), producing 5-phospho-ribosyl-N-formylglycinamide (FGAR) and tetrahydrofolate.</text>
</comment>
<dbReference type="InterPro" id="IPR002376">
    <property type="entry name" value="Formyl_transf_N"/>
</dbReference>
<dbReference type="PANTHER" id="PTHR43369:SF2">
    <property type="entry name" value="PHOSPHORIBOSYLGLYCINAMIDE FORMYLTRANSFERASE"/>
    <property type="match status" value="1"/>
</dbReference>
<feature type="active site" description="Proton donor" evidence="4">
    <location>
        <position position="117"/>
    </location>
</feature>
<dbReference type="SUPFAM" id="SSF53328">
    <property type="entry name" value="Formyltransferase"/>
    <property type="match status" value="1"/>
</dbReference>
<dbReference type="GO" id="GO:0005829">
    <property type="term" value="C:cytosol"/>
    <property type="evidence" value="ECO:0007669"/>
    <property type="project" value="TreeGrafter"/>
</dbReference>
<dbReference type="GO" id="GO:0006189">
    <property type="term" value="P:'de novo' IMP biosynthetic process"/>
    <property type="evidence" value="ECO:0007669"/>
    <property type="project" value="UniProtKB-UniRule"/>
</dbReference>